<dbReference type="Pfam" id="PF14322">
    <property type="entry name" value="SusD-like_3"/>
    <property type="match status" value="1"/>
</dbReference>
<dbReference type="InterPro" id="IPR033985">
    <property type="entry name" value="SusD-like_N"/>
</dbReference>
<evidence type="ECO:0000256" key="5">
    <source>
        <dbReference type="ARBA" id="ARBA00023237"/>
    </source>
</evidence>
<organism evidence="8 9">
    <name type="scientific">Sphingobacterium bovistauri</name>
    <dbReference type="NCBI Taxonomy" id="2781959"/>
    <lineage>
        <taxon>Bacteria</taxon>
        <taxon>Pseudomonadati</taxon>
        <taxon>Bacteroidota</taxon>
        <taxon>Sphingobacteriia</taxon>
        <taxon>Sphingobacteriales</taxon>
        <taxon>Sphingobacteriaceae</taxon>
        <taxon>Sphingobacterium</taxon>
    </lineage>
</organism>
<name>A0ABS7Z3A3_9SPHI</name>
<feature type="domain" description="SusD-like N-terminal" evidence="7">
    <location>
        <begin position="91"/>
        <end position="230"/>
    </location>
</feature>
<accession>A0ABS7Z3A3</accession>
<evidence type="ECO:0000259" key="7">
    <source>
        <dbReference type="Pfam" id="PF14322"/>
    </source>
</evidence>
<dbReference type="Pfam" id="PF07980">
    <property type="entry name" value="SusD_RagB"/>
    <property type="match status" value="1"/>
</dbReference>
<keyword evidence="9" id="KW-1185">Reference proteome</keyword>
<dbReference type="Gene3D" id="1.25.40.390">
    <property type="match status" value="1"/>
</dbReference>
<keyword evidence="5" id="KW-0998">Cell outer membrane</keyword>
<keyword evidence="4" id="KW-0472">Membrane</keyword>
<evidence type="ECO:0000313" key="8">
    <source>
        <dbReference type="EMBL" id="MCA5004658.1"/>
    </source>
</evidence>
<comment type="similarity">
    <text evidence="2">Belongs to the SusD family.</text>
</comment>
<evidence type="ECO:0000313" key="9">
    <source>
        <dbReference type="Proteomes" id="UP001165302"/>
    </source>
</evidence>
<feature type="domain" description="RagB/SusD" evidence="6">
    <location>
        <begin position="311"/>
        <end position="628"/>
    </location>
</feature>
<gene>
    <name evidence="8" type="ORF">IPZ78_05750</name>
</gene>
<evidence type="ECO:0000256" key="3">
    <source>
        <dbReference type="ARBA" id="ARBA00022729"/>
    </source>
</evidence>
<evidence type="ECO:0000256" key="1">
    <source>
        <dbReference type="ARBA" id="ARBA00004442"/>
    </source>
</evidence>
<sequence>MKTNIKYIIAITLLVSSFLGCKKLDQVPLDKLSLSTTFVNEFGFQSYAWQFYNAFSAYGNYGNGQGNDAGTSPYSIGNDANSDVLAVSSNNSQTNWIAQRKLVPTGDGFYTDSYARLRAINVMLDNIDSSPLSDEAKTHWRAVCYFFRAYNYANLINLYGDVPYVEKLLTDTDPELFIPRTPRDEIAAKILEDLNYAVNNLRAKESGAYVKGSNAISPDAALAFISRFGLREGTWRKYHKEESPSPLATSANVFLQASVEASQKLITKYPTLGDNYDLDFNSDNLDGRAGIIMFKAYGGNGTLNVGHDFTSNQMNRFGYLDLTKAAVDQYLLKDGQTRYTSPLFKGDKNAYDEFRNRDERLYYTVPPPYRVILSGGQMSTNYTYTNDPRDTSYFGFMRGISDDSHKTLPVTTGGLPGNAVIIGIEPNFFDINLDAQATNLQNTFSGYRLYKYANNVGASGIAKWSDAPIFRLGEILVNHAEATYELGQFNQAIADQTINKTRARGKVAALNVNSIPNDPTRDTGVSPVLWEIRRERNIELMAEGFRFDDLRRWKKMEYATKVKLGRYIIKGKDHIPAGAKVPVQGGGNEGYVSYEPTPPANWPEYYYLYPIPSDEIALNNKIIQNPGWPKN</sequence>
<dbReference type="PROSITE" id="PS51257">
    <property type="entry name" value="PROKAR_LIPOPROTEIN"/>
    <property type="match status" value="1"/>
</dbReference>
<protein>
    <submittedName>
        <fullName evidence="8">RagB/SusD family nutrient uptake outer membrane protein</fullName>
    </submittedName>
</protein>
<comment type="caution">
    <text evidence="8">The sequence shown here is derived from an EMBL/GenBank/DDBJ whole genome shotgun (WGS) entry which is preliminary data.</text>
</comment>
<evidence type="ECO:0000259" key="6">
    <source>
        <dbReference type="Pfam" id="PF07980"/>
    </source>
</evidence>
<proteinExistence type="inferred from homology"/>
<dbReference type="InterPro" id="IPR011990">
    <property type="entry name" value="TPR-like_helical_dom_sf"/>
</dbReference>
<dbReference type="RefSeq" id="WP_225552045.1">
    <property type="nucleotide sequence ID" value="NZ_JADEYP010000007.1"/>
</dbReference>
<dbReference type="SUPFAM" id="SSF48452">
    <property type="entry name" value="TPR-like"/>
    <property type="match status" value="1"/>
</dbReference>
<dbReference type="Proteomes" id="UP001165302">
    <property type="component" value="Unassembled WGS sequence"/>
</dbReference>
<dbReference type="EMBL" id="JADEYP010000007">
    <property type="protein sequence ID" value="MCA5004658.1"/>
    <property type="molecule type" value="Genomic_DNA"/>
</dbReference>
<reference evidence="8" key="1">
    <citation type="submission" date="2020-10" db="EMBL/GenBank/DDBJ databases">
        <authorList>
            <person name="Lu T."/>
            <person name="Wang Q."/>
            <person name="Han X."/>
        </authorList>
    </citation>
    <scope>NUCLEOTIDE SEQUENCE</scope>
    <source>
        <strain evidence="8">WQ 366</strain>
    </source>
</reference>
<keyword evidence="3" id="KW-0732">Signal</keyword>
<dbReference type="InterPro" id="IPR012944">
    <property type="entry name" value="SusD_RagB_dom"/>
</dbReference>
<evidence type="ECO:0000256" key="4">
    <source>
        <dbReference type="ARBA" id="ARBA00023136"/>
    </source>
</evidence>
<comment type="subcellular location">
    <subcellularLocation>
        <location evidence="1">Cell outer membrane</location>
    </subcellularLocation>
</comment>
<evidence type="ECO:0000256" key="2">
    <source>
        <dbReference type="ARBA" id="ARBA00006275"/>
    </source>
</evidence>